<proteinExistence type="predicted"/>
<evidence type="ECO:0000313" key="3">
    <source>
        <dbReference type="Proteomes" id="UP000680634"/>
    </source>
</evidence>
<dbReference type="Proteomes" id="UP000680634">
    <property type="component" value="Unassembled WGS sequence"/>
</dbReference>
<feature type="domain" description="MobA/VirD2-like nuclease" evidence="1">
    <location>
        <begin position="1"/>
        <end position="67"/>
    </location>
</feature>
<dbReference type="EMBL" id="JAERKB010000013">
    <property type="protein sequence ID" value="MBS0970839.1"/>
    <property type="molecule type" value="Genomic_DNA"/>
</dbReference>
<protein>
    <submittedName>
        <fullName evidence="2">Relaxase/mobilization nuclease domain-containing protein</fullName>
    </submittedName>
</protein>
<keyword evidence="3" id="KW-1185">Reference proteome</keyword>
<name>A0ABS5JLR7_9GAMM</name>
<gene>
    <name evidence="2" type="ORF">JK232_18290</name>
</gene>
<sequence>MNMTAMQNQRCKNAVHHFLLSWQSDEDPFPDVIFSSPRYCLESLGMKDNQYIAAIHRDKDNVHCHVSLTVFTLRRSLPKIFGRMQIPCRNVVASSNAIVAST</sequence>
<organism evidence="2 3">
    <name type="scientific">Nissabacter archeti</name>
    <dbReference type="NCBI Taxonomy" id="1917880"/>
    <lineage>
        <taxon>Bacteria</taxon>
        <taxon>Pseudomonadati</taxon>
        <taxon>Pseudomonadota</taxon>
        <taxon>Gammaproteobacteria</taxon>
        <taxon>Enterobacterales</taxon>
        <taxon>Yersiniaceae</taxon>
        <taxon>Nissabacter</taxon>
    </lineage>
</organism>
<evidence type="ECO:0000313" key="2">
    <source>
        <dbReference type="EMBL" id="MBS0970839.1"/>
    </source>
</evidence>
<dbReference type="Pfam" id="PF03432">
    <property type="entry name" value="Relaxase"/>
    <property type="match status" value="1"/>
</dbReference>
<dbReference type="RefSeq" id="WP_212589547.1">
    <property type="nucleotide sequence ID" value="NZ_JAERKB010000013.1"/>
</dbReference>
<dbReference type="InterPro" id="IPR005094">
    <property type="entry name" value="Endonuclease_MobA/VirD2"/>
</dbReference>
<comment type="caution">
    <text evidence="2">The sequence shown here is derived from an EMBL/GenBank/DDBJ whole genome shotgun (WGS) entry which is preliminary data.</text>
</comment>
<evidence type="ECO:0000259" key="1">
    <source>
        <dbReference type="Pfam" id="PF03432"/>
    </source>
</evidence>
<accession>A0ABS5JLR7</accession>
<reference evidence="3" key="1">
    <citation type="submission" date="2023-07" db="EMBL/GenBank/DDBJ databases">
        <title>Genome-inferred correspondence between phylogeny and metabolic traits in the wild Drosophila gut microbiome.</title>
        <authorList>
            <person name="Bueno E."/>
            <person name="Blow F."/>
            <person name="Douglas A.E."/>
        </authorList>
    </citation>
    <scope>NUCLEOTIDE SEQUENCE [LARGE SCALE GENOMIC DNA]</scope>
    <source>
        <strain evidence="3">JGM97</strain>
    </source>
</reference>